<dbReference type="Proteomes" id="UP000053464">
    <property type="component" value="Unassembled WGS sequence"/>
</dbReference>
<evidence type="ECO:0000259" key="3">
    <source>
        <dbReference type="Pfam" id="PF01645"/>
    </source>
</evidence>
<dbReference type="PANTHER" id="PTHR43819:SF1">
    <property type="entry name" value="ARCHAEAL-TYPE GLUTAMATE SYNTHASE [NADPH]"/>
    <property type="match status" value="1"/>
</dbReference>
<dbReference type="Pfam" id="PF01645">
    <property type="entry name" value="Glu_synthase"/>
    <property type="match status" value="1"/>
</dbReference>
<comment type="caution">
    <text evidence="4">The sequence shown here is derived from an EMBL/GenBank/DDBJ whole genome shotgun (WGS) entry which is preliminary data.</text>
</comment>
<keyword evidence="5" id="KW-1185">Reference proteome</keyword>
<protein>
    <submittedName>
        <fullName evidence="4">Glutamate synthase</fullName>
    </submittedName>
</protein>
<evidence type="ECO:0000256" key="1">
    <source>
        <dbReference type="ARBA" id="ARBA00009716"/>
    </source>
</evidence>
<feature type="domain" description="Glutamate synthase" evidence="3">
    <location>
        <begin position="163"/>
        <end position="479"/>
    </location>
</feature>
<dbReference type="GO" id="GO:0006537">
    <property type="term" value="P:glutamate biosynthetic process"/>
    <property type="evidence" value="ECO:0007669"/>
    <property type="project" value="InterPro"/>
</dbReference>
<dbReference type="PATRIC" id="fig|1581420.6.peg.1799"/>
<dbReference type="AlphaFoldDB" id="A0A0G9MUT3"/>
<accession>A0A0G9MUT3</accession>
<organism evidence="4 5">
    <name type="scientific">Aurantiacibacter luteus</name>
    <dbReference type="NCBI Taxonomy" id="1581420"/>
    <lineage>
        <taxon>Bacteria</taxon>
        <taxon>Pseudomonadati</taxon>
        <taxon>Pseudomonadota</taxon>
        <taxon>Alphaproteobacteria</taxon>
        <taxon>Sphingomonadales</taxon>
        <taxon>Erythrobacteraceae</taxon>
        <taxon>Aurantiacibacter</taxon>
    </lineage>
</organism>
<dbReference type="SUPFAM" id="SSF51395">
    <property type="entry name" value="FMN-linked oxidoreductases"/>
    <property type="match status" value="1"/>
</dbReference>
<dbReference type="PANTHER" id="PTHR43819">
    <property type="entry name" value="ARCHAEAL-TYPE GLUTAMATE SYNTHASE [NADPH]"/>
    <property type="match status" value="1"/>
</dbReference>
<dbReference type="GO" id="GO:0015930">
    <property type="term" value="F:glutamate synthase activity"/>
    <property type="evidence" value="ECO:0007669"/>
    <property type="project" value="InterPro"/>
</dbReference>
<name>A0A0G9MUT3_9SPHN</name>
<dbReference type="InterPro" id="IPR013785">
    <property type="entry name" value="Aldolase_TIM"/>
</dbReference>
<reference evidence="4 5" key="1">
    <citation type="submission" date="2015-04" db="EMBL/GenBank/DDBJ databases">
        <title>The draft genome sequence of Erythrobacter luteus KA37.</title>
        <authorList>
            <person name="Zhuang L."/>
            <person name="Liu Y."/>
            <person name="Shao Z."/>
        </authorList>
    </citation>
    <scope>NUCLEOTIDE SEQUENCE [LARGE SCALE GENOMIC DNA]</scope>
    <source>
        <strain evidence="4 5">KA37</strain>
    </source>
</reference>
<evidence type="ECO:0000313" key="5">
    <source>
        <dbReference type="Proteomes" id="UP000053464"/>
    </source>
</evidence>
<dbReference type="PIRSF" id="PIRSF500060">
    <property type="entry name" value="UCP500060"/>
    <property type="match status" value="1"/>
</dbReference>
<gene>
    <name evidence="4" type="ORF">AAW00_08755</name>
</gene>
<proteinExistence type="inferred from homology"/>
<dbReference type="Gene3D" id="3.20.20.70">
    <property type="entry name" value="Aldolase class I"/>
    <property type="match status" value="1"/>
</dbReference>
<evidence type="ECO:0000313" key="4">
    <source>
        <dbReference type="EMBL" id="KLE34324.1"/>
    </source>
</evidence>
<dbReference type="CDD" id="cd02808">
    <property type="entry name" value="GltS_FMN"/>
    <property type="match status" value="1"/>
</dbReference>
<dbReference type="OrthoDB" id="9758182at2"/>
<evidence type="ECO:0000256" key="2">
    <source>
        <dbReference type="PIRNR" id="PIRNR006429"/>
    </source>
</evidence>
<dbReference type="InterPro" id="IPR027283">
    <property type="entry name" value="YerD"/>
</dbReference>
<dbReference type="STRING" id="1581420.AAW00_08755"/>
<dbReference type="InterPro" id="IPR002932">
    <property type="entry name" value="Glu_synthdom"/>
</dbReference>
<dbReference type="EMBL" id="LBHB01000002">
    <property type="protein sequence ID" value="KLE34324.1"/>
    <property type="molecule type" value="Genomic_DNA"/>
</dbReference>
<dbReference type="PIRSF" id="PIRSF006429">
    <property type="entry name" value="GOGAT_lg_2"/>
    <property type="match status" value="1"/>
</dbReference>
<dbReference type="RefSeq" id="WP_047003972.1">
    <property type="nucleotide sequence ID" value="NZ_LBHB01000002.1"/>
</dbReference>
<dbReference type="InterPro" id="IPR024188">
    <property type="entry name" value="GltB"/>
</dbReference>
<sequence>MENRANLRESARLVTRFALPALLLALTALLVTAGGYWLWGLVLTVPLLLVALWDFVQRKHTLRRNYPLLARVRWLMEDMRPYLRSYIVEGDLEGRPFNHDERALIYARSKGQLDSHPFGTELDVYSDEYEWLAHSIVPNADAPSEWRVDVGGDQCTRPYSASLLNISAMSFGSLSANAIMALNQGAAAGNFYHDTGEGGLSRYHRSHGGDLVWEIGSGYFGCRTQDGRFDPARFADTAQIDQVKMVEIKLSQGAKPGHGGVLPGAKVTEEIAEARGVPVGTDCVSPPGHSAFSTPTGLLEWAAQLRELSGGKPVGIKLCMGKPHEFFAVVKAMCATGIMLDYIVIDGAEGGTGAAPVEFSNRVGMPLREGLILARNALVGADLRDKIRIGAAGKVHSGAGMAMNFGLGADWCNAGRAFMFALGCVQSMKCHTDRCPTGIATQDATRQRGLVVPTKAERVTRFQRHTLHALREMVVAMGLETPWQIQPRHLFERQNSARSDTIDNIYRFLEPGELLADPGGTPYARDWAGARADSFVSAGR</sequence>
<comment type="similarity">
    <text evidence="1 2">Belongs to the glutamate synthase family.</text>
</comment>